<proteinExistence type="predicted"/>
<organism evidence="2 3">
    <name type="scientific">Mycena chlorophos</name>
    <name type="common">Agaric fungus</name>
    <name type="synonym">Agaricus chlorophos</name>
    <dbReference type="NCBI Taxonomy" id="658473"/>
    <lineage>
        <taxon>Eukaryota</taxon>
        <taxon>Fungi</taxon>
        <taxon>Dikarya</taxon>
        <taxon>Basidiomycota</taxon>
        <taxon>Agaricomycotina</taxon>
        <taxon>Agaricomycetes</taxon>
        <taxon>Agaricomycetidae</taxon>
        <taxon>Agaricales</taxon>
        <taxon>Marasmiineae</taxon>
        <taxon>Mycenaceae</taxon>
        <taxon>Mycena</taxon>
    </lineage>
</organism>
<keyword evidence="1" id="KW-0175">Coiled coil</keyword>
<reference evidence="2" key="1">
    <citation type="submission" date="2014-09" db="EMBL/GenBank/DDBJ databases">
        <title>Genome sequence of the luminous mushroom Mycena chlorophos for searching fungal bioluminescence genes.</title>
        <authorList>
            <person name="Tanaka Y."/>
            <person name="Kasuga D."/>
            <person name="Oba Y."/>
            <person name="Hase S."/>
            <person name="Sato K."/>
            <person name="Oba Y."/>
            <person name="Sakakibara Y."/>
        </authorList>
    </citation>
    <scope>NUCLEOTIDE SEQUENCE</scope>
</reference>
<dbReference type="EMBL" id="DF848472">
    <property type="protein sequence ID" value="GAT53742.1"/>
    <property type="molecule type" value="Genomic_DNA"/>
</dbReference>
<feature type="coiled-coil region" evidence="1">
    <location>
        <begin position="88"/>
        <end position="227"/>
    </location>
</feature>
<dbReference type="Proteomes" id="UP000815677">
    <property type="component" value="Unassembled WGS sequence"/>
</dbReference>
<name>A0ABQ0LRX4_MYCCL</name>
<dbReference type="Gene3D" id="1.10.287.1490">
    <property type="match status" value="1"/>
</dbReference>
<accession>A0ABQ0LRX4</accession>
<evidence type="ECO:0000313" key="2">
    <source>
        <dbReference type="EMBL" id="GAT53742.1"/>
    </source>
</evidence>
<keyword evidence="3" id="KW-1185">Reference proteome</keyword>
<evidence type="ECO:0000313" key="3">
    <source>
        <dbReference type="Proteomes" id="UP000815677"/>
    </source>
</evidence>
<evidence type="ECO:0000256" key="1">
    <source>
        <dbReference type="SAM" id="Coils"/>
    </source>
</evidence>
<gene>
    <name evidence="2" type="ORF">MCHLO_10665</name>
</gene>
<protein>
    <submittedName>
        <fullName evidence="2">Uncharacterized protein</fullName>
    </submittedName>
</protein>
<sequence length="234" mass="26111">MSLSSRLESTASSLYFPGAWFSELPEGRASLEVAAGEFTPSKNSPALLTTTRAALARLKAKAKGRAELQLAGSAGKPEVMKPGTMDAAKALKEEKVVLEHRTRELERENERLEAKLAQVDDKISLRTAESTREHEELLTLRAKYEKTRAKLTQLRDTASQDHSELDALREQIVELRDANDGFEKHTNELQEKYDKVETKVKGLREIIAQHEETIADLTVRVAELRGQPDANHAV</sequence>